<keyword evidence="6 12" id="KW-0552">Olfaction</keyword>
<dbReference type="SUPFAM" id="SSF81321">
    <property type="entry name" value="Family A G protein-coupled receptor-like"/>
    <property type="match status" value="1"/>
</dbReference>
<feature type="transmembrane region" description="Helical" evidence="12">
    <location>
        <begin position="200"/>
        <end position="225"/>
    </location>
</feature>
<dbReference type="GeneID" id="103128017"/>
<keyword evidence="5 11" id="KW-0812">Transmembrane</keyword>
<sequence>MGQWNETSLADFILEGLFNYSLTHTFFFSLTLVVFLVAVSGNSLTILLICADPRLHTPMYFLLSQLSLMDLMYVITTIPKMAANYLSGRKSISFVGCFTQHFLYLSVGTAECILLTLMSYDRYVAICHPLRYTVLMSRRVTLMMAAMSWLGASMNSLVHTMILMRFPFCGPRKISHFYCEFPAMLKLICADITVYEKTVYISTVLVLLIPILLVSASYAFILRSVIQMQSAGSKRNAFATCSSHLTVVSLFFGACIFSYMRPRSQRTPLQDKVGSVFYSVITPTLNPLIYTLRNKDVAKALKNVLGRDIITQ</sequence>
<feature type="domain" description="G-protein coupled receptors family 1 profile" evidence="13">
    <location>
        <begin position="41"/>
        <end position="290"/>
    </location>
</feature>
<evidence type="ECO:0000256" key="8">
    <source>
        <dbReference type="ARBA" id="ARBA00023040"/>
    </source>
</evidence>
<feature type="transmembrane region" description="Helical" evidence="12">
    <location>
        <begin position="140"/>
        <end position="158"/>
    </location>
</feature>
<keyword evidence="7 12" id="KW-1133">Transmembrane helix</keyword>
<keyword evidence="10 11" id="KW-0807">Transducer</keyword>
<dbReference type="InterPro" id="IPR000725">
    <property type="entry name" value="Olfact_rcpt"/>
</dbReference>
<dbReference type="PROSITE" id="PS00237">
    <property type="entry name" value="G_PROTEIN_RECEP_F1_1"/>
    <property type="match status" value="1"/>
</dbReference>
<evidence type="ECO:0000313" key="14">
    <source>
        <dbReference type="Proteomes" id="UP001652624"/>
    </source>
</evidence>
<comment type="subcellular location">
    <subcellularLocation>
        <location evidence="2 12">Cell membrane</location>
        <topology evidence="2 12">Multi-pass membrane protein</topology>
    </subcellularLocation>
</comment>
<keyword evidence="3 12" id="KW-1003">Cell membrane</keyword>
<reference evidence="15" key="1">
    <citation type="submission" date="2025-08" db="UniProtKB">
        <authorList>
            <consortium name="RefSeq"/>
        </authorList>
    </citation>
    <scope>IDENTIFICATION</scope>
</reference>
<evidence type="ECO:0000256" key="2">
    <source>
        <dbReference type="ARBA" id="ARBA00004651"/>
    </source>
</evidence>
<evidence type="ECO:0000313" key="15">
    <source>
        <dbReference type="RefSeq" id="XP_060029353.1"/>
    </source>
</evidence>
<name>A0ABM3VYF6_ERIEU</name>
<dbReference type="Pfam" id="PF13853">
    <property type="entry name" value="7tm_4"/>
    <property type="match status" value="1"/>
</dbReference>
<dbReference type="Gene3D" id="1.20.1070.10">
    <property type="entry name" value="Rhodopsin 7-helix transmembrane proteins"/>
    <property type="match status" value="1"/>
</dbReference>
<dbReference type="InterPro" id="IPR017452">
    <property type="entry name" value="GPCR_Rhodpsn_7TM"/>
</dbReference>
<evidence type="ECO:0000256" key="5">
    <source>
        <dbReference type="ARBA" id="ARBA00022692"/>
    </source>
</evidence>
<evidence type="ECO:0000256" key="7">
    <source>
        <dbReference type="ARBA" id="ARBA00022989"/>
    </source>
</evidence>
<dbReference type="CDD" id="cd15421">
    <property type="entry name" value="7tmA_OR2T-like"/>
    <property type="match status" value="1"/>
</dbReference>
<evidence type="ECO:0000256" key="10">
    <source>
        <dbReference type="ARBA" id="ARBA00023224"/>
    </source>
</evidence>
<evidence type="ECO:0000256" key="9">
    <source>
        <dbReference type="ARBA" id="ARBA00023136"/>
    </source>
</evidence>
<dbReference type="PROSITE" id="PS50262">
    <property type="entry name" value="G_PROTEIN_RECEP_F1_2"/>
    <property type="match status" value="1"/>
</dbReference>
<proteinExistence type="inferred from homology"/>
<keyword evidence="11" id="KW-0675">Receptor</keyword>
<dbReference type="PRINTS" id="PR00237">
    <property type="entry name" value="GPCRRHODOPSN"/>
</dbReference>
<evidence type="ECO:0000256" key="3">
    <source>
        <dbReference type="ARBA" id="ARBA00022475"/>
    </source>
</evidence>
<accession>A0ABM3VYF6</accession>
<feature type="transmembrane region" description="Helical" evidence="12">
    <location>
        <begin position="237"/>
        <end position="260"/>
    </location>
</feature>
<evidence type="ECO:0000256" key="4">
    <source>
        <dbReference type="ARBA" id="ARBA00022606"/>
    </source>
</evidence>
<feature type="transmembrane region" description="Helical" evidence="12">
    <location>
        <begin position="102"/>
        <end position="120"/>
    </location>
</feature>
<protein>
    <recommendedName>
        <fullName evidence="12">Olfactory receptor</fullName>
    </recommendedName>
</protein>
<keyword evidence="4 12" id="KW-0716">Sensory transduction</keyword>
<dbReference type="PANTHER" id="PTHR26453">
    <property type="entry name" value="OLFACTORY RECEPTOR"/>
    <property type="match status" value="1"/>
</dbReference>
<feature type="transmembrane region" description="Helical" evidence="12">
    <location>
        <begin position="26"/>
        <end position="49"/>
    </location>
</feature>
<gene>
    <name evidence="15" type="primary">LOC103128017</name>
</gene>
<feature type="transmembrane region" description="Helical" evidence="12">
    <location>
        <begin position="61"/>
        <end position="82"/>
    </location>
</feature>
<evidence type="ECO:0000259" key="13">
    <source>
        <dbReference type="PROSITE" id="PS50262"/>
    </source>
</evidence>
<evidence type="ECO:0000256" key="12">
    <source>
        <dbReference type="RuleBase" id="RU363047"/>
    </source>
</evidence>
<evidence type="ECO:0000256" key="1">
    <source>
        <dbReference type="ARBA" id="ARBA00003929"/>
    </source>
</evidence>
<keyword evidence="8 11" id="KW-0297">G-protein coupled receptor</keyword>
<comment type="function">
    <text evidence="1">Putative odorant or sperm cell receptor.</text>
</comment>
<dbReference type="RefSeq" id="XP_060029353.1">
    <property type="nucleotide sequence ID" value="XM_060173370.1"/>
</dbReference>
<organism evidence="14 15">
    <name type="scientific">Erinaceus europaeus</name>
    <name type="common">Western European hedgehog</name>
    <dbReference type="NCBI Taxonomy" id="9365"/>
    <lineage>
        <taxon>Eukaryota</taxon>
        <taxon>Metazoa</taxon>
        <taxon>Chordata</taxon>
        <taxon>Craniata</taxon>
        <taxon>Vertebrata</taxon>
        <taxon>Euteleostomi</taxon>
        <taxon>Mammalia</taxon>
        <taxon>Eutheria</taxon>
        <taxon>Laurasiatheria</taxon>
        <taxon>Eulipotyphla</taxon>
        <taxon>Erinaceidae</taxon>
        <taxon>Erinaceinae</taxon>
        <taxon>Erinaceus</taxon>
    </lineage>
</organism>
<evidence type="ECO:0000256" key="6">
    <source>
        <dbReference type="ARBA" id="ARBA00022725"/>
    </source>
</evidence>
<dbReference type="Proteomes" id="UP001652624">
    <property type="component" value="Chromosome 15"/>
</dbReference>
<dbReference type="InterPro" id="IPR000276">
    <property type="entry name" value="GPCR_Rhodpsn"/>
</dbReference>
<dbReference type="PRINTS" id="PR00245">
    <property type="entry name" value="OLFACTORYR"/>
</dbReference>
<comment type="similarity">
    <text evidence="11">Belongs to the G-protein coupled receptor 1 family.</text>
</comment>
<keyword evidence="14" id="KW-1185">Reference proteome</keyword>
<evidence type="ECO:0000256" key="11">
    <source>
        <dbReference type="RuleBase" id="RU000688"/>
    </source>
</evidence>
<keyword evidence="9 12" id="KW-0472">Membrane</keyword>